<dbReference type="InterPro" id="IPR007110">
    <property type="entry name" value="Ig-like_dom"/>
</dbReference>
<dbReference type="InterPro" id="IPR013783">
    <property type="entry name" value="Ig-like_fold"/>
</dbReference>
<comment type="caution">
    <text evidence="9">The sequence shown here is derived from an EMBL/GenBank/DDBJ whole genome shotgun (WGS) entry which is preliminary data.</text>
</comment>
<accession>A0A7K9UEU4</accession>
<evidence type="ECO:0000256" key="3">
    <source>
        <dbReference type="ARBA" id="ARBA00022989"/>
    </source>
</evidence>
<keyword evidence="4" id="KW-0472">Membrane</keyword>
<dbReference type="SMART" id="SM00406">
    <property type="entry name" value="IGv"/>
    <property type="match status" value="1"/>
</dbReference>
<feature type="non-terminal residue" evidence="9">
    <location>
        <position position="1"/>
    </location>
</feature>
<dbReference type="Pfam" id="PF07686">
    <property type="entry name" value="V-set"/>
    <property type="match status" value="1"/>
</dbReference>
<dbReference type="AlphaFoldDB" id="A0A7K9UEU4"/>
<keyword evidence="10" id="KW-1185">Reference proteome</keyword>
<evidence type="ECO:0000256" key="7">
    <source>
        <dbReference type="SAM" id="SignalP"/>
    </source>
</evidence>
<dbReference type="Gene3D" id="2.60.40.10">
    <property type="entry name" value="Immunoglobulins"/>
    <property type="match status" value="1"/>
</dbReference>
<gene>
    <name evidence="9" type="primary">Iglv151_2</name>
    <name evidence="9" type="ORF">CHLAEN_R13797</name>
</gene>
<comment type="subcellular location">
    <subcellularLocation>
        <location evidence="1">Membrane</location>
    </subcellularLocation>
</comment>
<dbReference type="PANTHER" id="PTHR19256:SF65">
    <property type="entry name" value="T CELL RECEPTOR GAMMA CONSTANT 1-RELATED"/>
    <property type="match status" value="1"/>
</dbReference>
<keyword evidence="3" id="KW-1133">Transmembrane helix</keyword>
<evidence type="ECO:0000256" key="2">
    <source>
        <dbReference type="ARBA" id="ARBA00022692"/>
    </source>
</evidence>
<feature type="chain" id="PRO_5029807719" evidence="7">
    <location>
        <begin position="19"/>
        <end position="119"/>
    </location>
</feature>
<dbReference type="SUPFAM" id="SSF48726">
    <property type="entry name" value="Immunoglobulin"/>
    <property type="match status" value="1"/>
</dbReference>
<evidence type="ECO:0000256" key="4">
    <source>
        <dbReference type="ARBA" id="ARBA00023136"/>
    </source>
</evidence>
<keyword evidence="7" id="KW-0732">Signal</keyword>
<sequence length="119" mass="13872">RLLLLLLALAAAWSYGQAQEVLKQSKLSVTQGKTKIAWIECKGEGLSNIQSEYIHWYRQLPDKAPERILYIQSRQVYYDDNSYKNKYTASRKGTNIFILRVFDINSGDEGTYYCACWKY</sequence>
<name>A0A7K9UEU4_9AVES</name>
<evidence type="ECO:0000259" key="8">
    <source>
        <dbReference type="PROSITE" id="PS50835"/>
    </source>
</evidence>
<dbReference type="OrthoDB" id="8924181at2759"/>
<evidence type="ECO:0000313" key="9">
    <source>
        <dbReference type="EMBL" id="NXI59314.1"/>
    </source>
</evidence>
<feature type="domain" description="Ig-like" evidence="8">
    <location>
        <begin position="16"/>
        <end position="119"/>
    </location>
</feature>
<organism evidence="9 10">
    <name type="scientific">Chloroceryle aenea</name>
    <name type="common">American pygmy kingfisher</name>
    <dbReference type="NCBI Taxonomy" id="176938"/>
    <lineage>
        <taxon>Eukaryota</taxon>
        <taxon>Metazoa</taxon>
        <taxon>Chordata</taxon>
        <taxon>Craniata</taxon>
        <taxon>Vertebrata</taxon>
        <taxon>Euteleostomi</taxon>
        <taxon>Archelosauria</taxon>
        <taxon>Archosauria</taxon>
        <taxon>Dinosauria</taxon>
        <taxon>Saurischia</taxon>
        <taxon>Theropoda</taxon>
        <taxon>Coelurosauria</taxon>
        <taxon>Aves</taxon>
        <taxon>Neognathae</taxon>
        <taxon>Neoaves</taxon>
        <taxon>Telluraves</taxon>
        <taxon>Coraciimorphae</taxon>
        <taxon>Coraciiformes</taxon>
        <taxon>Cerylidae</taxon>
        <taxon>Chloroceryle</taxon>
    </lineage>
</organism>
<dbReference type="InterPro" id="IPR051117">
    <property type="entry name" value="TRG_var/const_region"/>
</dbReference>
<dbReference type="InterPro" id="IPR036179">
    <property type="entry name" value="Ig-like_dom_sf"/>
</dbReference>
<feature type="signal peptide" evidence="7">
    <location>
        <begin position="1"/>
        <end position="18"/>
    </location>
</feature>
<dbReference type="EMBL" id="VWZY01012008">
    <property type="protein sequence ID" value="NXI59314.1"/>
    <property type="molecule type" value="Genomic_DNA"/>
</dbReference>
<reference evidence="9 10" key="1">
    <citation type="submission" date="2019-09" db="EMBL/GenBank/DDBJ databases">
        <title>Bird 10,000 Genomes (B10K) Project - Family phase.</title>
        <authorList>
            <person name="Zhang G."/>
        </authorList>
    </citation>
    <scope>NUCLEOTIDE SEQUENCE [LARGE SCALE GENOMIC DNA]</scope>
    <source>
        <strain evidence="9">B10K-DU-001-61</strain>
        <tissue evidence="9">Muscle</tissue>
    </source>
</reference>
<evidence type="ECO:0000256" key="5">
    <source>
        <dbReference type="ARBA" id="ARBA00023170"/>
    </source>
</evidence>
<keyword evidence="2" id="KW-0812">Transmembrane</keyword>
<protein>
    <submittedName>
        <fullName evidence="9">LV151 protein</fullName>
    </submittedName>
</protein>
<dbReference type="Proteomes" id="UP000579406">
    <property type="component" value="Unassembled WGS sequence"/>
</dbReference>
<keyword evidence="5" id="KW-0675">Receptor</keyword>
<proteinExistence type="predicted"/>
<dbReference type="PROSITE" id="PS50835">
    <property type="entry name" value="IG_LIKE"/>
    <property type="match status" value="1"/>
</dbReference>
<evidence type="ECO:0000256" key="1">
    <source>
        <dbReference type="ARBA" id="ARBA00004370"/>
    </source>
</evidence>
<evidence type="ECO:0000313" key="10">
    <source>
        <dbReference type="Proteomes" id="UP000579406"/>
    </source>
</evidence>
<dbReference type="InterPro" id="IPR013106">
    <property type="entry name" value="Ig_V-set"/>
</dbReference>
<dbReference type="GO" id="GO:0016020">
    <property type="term" value="C:membrane"/>
    <property type="evidence" value="ECO:0007669"/>
    <property type="project" value="UniProtKB-SubCell"/>
</dbReference>
<evidence type="ECO:0000256" key="6">
    <source>
        <dbReference type="ARBA" id="ARBA00023319"/>
    </source>
</evidence>
<keyword evidence="6" id="KW-0393">Immunoglobulin domain</keyword>
<feature type="non-terminal residue" evidence="9">
    <location>
        <position position="119"/>
    </location>
</feature>
<dbReference type="PANTHER" id="PTHR19256">
    <property type="entry name" value="T-CELL RECEPTOR GAMMA CHAIN"/>
    <property type="match status" value="1"/>
</dbReference>